<proteinExistence type="predicted"/>
<keyword evidence="2" id="KW-1185">Reference proteome</keyword>
<dbReference type="Proteomes" id="UP001500729">
    <property type="component" value="Unassembled WGS sequence"/>
</dbReference>
<dbReference type="EMBL" id="BAAAGS010000024">
    <property type="protein sequence ID" value="GAA0535382.1"/>
    <property type="molecule type" value="Genomic_DNA"/>
</dbReference>
<evidence type="ECO:0000313" key="2">
    <source>
        <dbReference type="Proteomes" id="UP001500729"/>
    </source>
</evidence>
<gene>
    <name evidence="1" type="ORF">GCM10009533_38160</name>
</gene>
<organism evidence="1 2">
    <name type="scientific">Saccharopolyspora erythraea</name>
    <name type="common">Streptomyces erythraeus</name>
    <dbReference type="NCBI Taxonomy" id="1836"/>
    <lineage>
        <taxon>Bacteria</taxon>
        <taxon>Bacillati</taxon>
        <taxon>Actinomycetota</taxon>
        <taxon>Actinomycetes</taxon>
        <taxon>Pseudonocardiales</taxon>
        <taxon>Pseudonocardiaceae</taxon>
        <taxon>Saccharopolyspora</taxon>
    </lineage>
</organism>
<sequence length="74" mass="8040">MIAPKPHSKRITTSPAALAATCGGAEWKQGLAGTAQPLAYDWRQAWTRVAMRQYRPDSFHVGHLLNPSAPTAAR</sequence>
<protein>
    <submittedName>
        <fullName evidence="1">Uncharacterized protein</fullName>
    </submittedName>
</protein>
<evidence type="ECO:0000313" key="1">
    <source>
        <dbReference type="EMBL" id="GAA0535382.1"/>
    </source>
</evidence>
<name>A0ABP3N473_SACER</name>
<comment type="caution">
    <text evidence="1">The sequence shown here is derived from an EMBL/GenBank/DDBJ whole genome shotgun (WGS) entry which is preliminary data.</text>
</comment>
<accession>A0ABP3N473</accession>
<reference evidence="2" key="1">
    <citation type="journal article" date="2019" name="Int. J. Syst. Evol. Microbiol.">
        <title>The Global Catalogue of Microorganisms (GCM) 10K type strain sequencing project: providing services to taxonomists for standard genome sequencing and annotation.</title>
        <authorList>
            <consortium name="The Broad Institute Genomics Platform"/>
            <consortium name="The Broad Institute Genome Sequencing Center for Infectious Disease"/>
            <person name="Wu L."/>
            <person name="Ma J."/>
        </authorList>
    </citation>
    <scope>NUCLEOTIDE SEQUENCE [LARGE SCALE GENOMIC DNA]</scope>
    <source>
        <strain evidence="2">JCM 10303</strain>
    </source>
</reference>